<dbReference type="GO" id="GO:0016757">
    <property type="term" value="F:glycosyltransferase activity"/>
    <property type="evidence" value="ECO:0007669"/>
    <property type="project" value="UniProtKB-KW"/>
</dbReference>
<dbReference type="Proteomes" id="UP000092713">
    <property type="component" value="Unassembled WGS sequence"/>
</dbReference>
<accession>A0A1A7BZW9</accession>
<dbReference type="CDD" id="cd02526">
    <property type="entry name" value="GT2_RfbF_like"/>
    <property type="match status" value="1"/>
</dbReference>
<evidence type="ECO:0000259" key="4">
    <source>
        <dbReference type="Pfam" id="PF00535"/>
    </source>
</evidence>
<organism evidence="5 6">
    <name type="scientific">Janthinobacterium psychrotolerans</name>
    <dbReference type="NCBI Taxonomy" id="1747903"/>
    <lineage>
        <taxon>Bacteria</taxon>
        <taxon>Pseudomonadati</taxon>
        <taxon>Pseudomonadota</taxon>
        <taxon>Betaproteobacteria</taxon>
        <taxon>Burkholderiales</taxon>
        <taxon>Oxalobacteraceae</taxon>
        <taxon>Janthinobacterium</taxon>
    </lineage>
</organism>
<dbReference type="EC" id="2.4.1.-" evidence="5"/>
<comment type="similarity">
    <text evidence="1">Belongs to the glycosyltransferase 2 family.</text>
</comment>
<evidence type="ECO:0000256" key="2">
    <source>
        <dbReference type="ARBA" id="ARBA00022676"/>
    </source>
</evidence>
<dbReference type="NCBIfam" id="TIGR01556">
    <property type="entry name" value="rhamnosyltran"/>
    <property type="match status" value="1"/>
</dbReference>
<dbReference type="Pfam" id="PF00535">
    <property type="entry name" value="Glycos_transf_2"/>
    <property type="match status" value="1"/>
</dbReference>
<comment type="caution">
    <text evidence="5">The sequence shown here is derived from an EMBL/GenBank/DDBJ whole genome shotgun (WGS) entry which is preliminary data.</text>
</comment>
<evidence type="ECO:0000313" key="6">
    <source>
        <dbReference type="Proteomes" id="UP000092713"/>
    </source>
</evidence>
<dbReference type="InterPro" id="IPR001173">
    <property type="entry name" value="Glyco_trans_2-like"/>
</dbReference>
<dbReference type="InterPro" id="IPR006446">
    <property type="entry name" value="RhaTrfase"/>
</dbReference>
<dbReference type="PANTHER" id="PTHR43179:SF12">
    <property type="entry name" value="GALACTOFURANOSYLTRANSFERASE GLFT2"/>
    <property type="match status" value="1"/>
</dbReference>
<sequence>MNNICSGKMDVVAIVVTYNPLLANVWRLTAALAAQVDKIIVVDNGSANIAQLRAGCENLPQIELLALTRNMGIAYAQNAGNDCARKAGAQYLIYFDQDSVITAQFVAPLKAAFLSLSSTCRVALVAPVFKDEKKDFFYPLVWFNRYGTRRKTVPTGKETNPIPVSIAISSGSFTSMAVMDDVGAMRSDFFIDYVDIEWCLRAVHAGYVLFAIPAVCMLHSIGDRSIPFLKWRLAIHSEWRRYYRIRNGFLLLRLPHVPKLLALREVVVNLVHQFILIVTQNNRQLQLKYLWRGVRDGLCALRRT</sequence>
<proteinExistence type="inferred from homology"/>
<dbReference type="PATRIC" id="fig|1747903.4.peg.1155"/>
<feature type="domain" description="Glycosyltransferase 2-like" evidence="4">
    <location>
        <begin position="14"/>
        <end position="164"/>
    </location>
</feature>
<reference evidence="5 6" key="1">
    <citation type="submission" date="2016-04" db="EMBL/GenBank/DDBJ databases">
        <title>Draft genome sequence of Janthinobacterium psychrotolerans sp. nov., isolated from freshwater sediments in Denmark.</title>
        <authorList>
            <person name="Gong X."/>
            <person name="Skrivergaard S."/>
            <person name="Korsgaard B.S."/>
            <person name="Schreiber L."/>
            <person name="Marshall I.P."/>
            <person name="Finster K."/>
            <person name="Schramm A."/>
        </authorList>
    </citation>
    <scope>NUCLEOTIDE SEQUENCE [LARGE SCALE GENOMIC DNA]</scope>
    <source>
        <strain evidence="5 6">S3-2</strain>
    </source>
</reference>
<dbReference type="OrthoDB" id="9771846at2"/>
<evidence type="ECO:0000313" key="5">
    <source>
        <dbReference type="EMBL" id="OBV37628.1"/>
    </source>
</evidence>
<dbReference type="STRING" id="1747903.ASR47_1003291"/>
<evidence type="ECO:0000256" key="1">
    <source>
        <dbReference type="ARBA" id="ARBA00006739"/>
    </source>
</evidence>
<keyword evidence="3 5" id="KW-0808">Transferase</keyword>
<dbReference type="PANTHER" id="PTHR43179">
    <property type="entry name" value="RHAMNOSYLTRANSFERASE WBBL"/>
    <property type="match status" value="1"/>
</dbReference>
<keyword evidence="2 5" id="KW-0328">Glycosyltransferase</keyword>
<dbReference type="AlphaFoldDB" id="A0A1A7BZW9"/>
<keyword evidence="6" id="KW-1185">Reference proteome</keyword>
<dbReference type="EMBL" id="LOCQ01000060">
    <property type="protein sequence ID" value="OBV37628.1"/>
    <property type="molecule type" value="Genomic_DNA"/>
</dbReference>
<protein>
    <submittedName>
        <fullName evidence="5">Rhamnosyltransferase</fullName>
        <ecNumber evidence="5">2.4.1.-</ecNumber>
    </submittedName>
</protein>
<dbReference type="Gene3D" id="3.90.550.10">
    <property type="entry name" value="Spore Coat Polysaccharide Biosynthesis Protein SpsA, Chain A"/>
    <property type="match status" value="1"/>
</dbReference>
<dbReference type="SUPFAM" id="SSF53448">
    <property type="entry name" value="Nucleotide-diphospho-sugar transferases"/>
    <property type="match status" value="1"/>
</dbReference>
<gene>
    <name evidence="5" type="ORF">ASR47_1003291</name>
</gene>
<evidence type="ECO:0000256" key="3">
    <source>
        <dbReference type="ARBA" id="ARBA00022679"/>
    </source>
</evidence>
<dbReference type="InterPro" id="IPR029044">
    <property type="entry name" value="Nucleotide-diphossugar_trans"/>
</dbReference>
<name>A0A1A7BZW9_9BURK</name>
<dbReference type="RefSeq" id="WP_082989083.1">
    <property type="nucleotide sequence ID" value="NZ_LOCQ01000060.1"/>
</dbReference>